<keyword evidence="1" id="KW-1133">Transmembrane helix</keyword>
<dbReference type="SMART" id="SM00327">
    <property type="entry name" value="VWA"/>
    <property type="match status" value="1"/>
</dbReference>
<proteinExistence type="predicted"/>
<gene>
    <name evidence="3" type="ORF">HRbin17_02247</name>
</gene>
<comment type="caution">
    <text evidence="3">The sequence shown here is derived from an EMBL/GenBank/DDBJ whole genome shotgun (WGS) entry which is preliminary data.</text>
</comment>
<dbReference type="InterPro" id="IPR036465">
    <property type="entry name" value="vWFA_dom_sf"/>
</dbReference>
<dbReference type="SUPFAM" id="SSF53300">
    <property type="entry name" value="vWA-like"/>
    <property type="match status" value="1"/>
</dbReference>
<keyword evidence="1" id="KW-0812">Transmembrane</keyword>
<feature type="transmembrane region" description="Helical" evidence="1">
    <location>
        <begin position="6"/>
        <end position="25"/>
    </location>
</feature>
<evidence type="ECO:0000313" key="3">
    <source>
        <dbReference type="EMBL" id="GBC99716.1"/>
    </source>
</evidence>
<feature type="domain" description="VWFA" evidence="2">
    <location>
        <begin position="88"/>
        <end position="279"/>
    </location>
</feature>
<dbReference type="PANTHER" id="PTHR37464">
    <property type="entry name" value="BLL2463 PROTEIN"/>
    <property type="match status" value="1"/>
</dbReference>
<feature type="transmembrane region" description="Helical" evidence="1">
    <location>
        <begin position="58"/>
        <end position="77"/>
    </location>
</feature>
<keyword evidence="1" id="KW-0472">Membrane</keyword>
<evidence type="ECO:0000259" key="2">
    <source>
        <dbReference type="SMART" id="SM00327"/>
    </source>
</evidence>
<dbReference type="Pfam" id="PF13519">
    <property type="entry name" value="VWA_2"/>
    <property type="match status" value="1"/>
</dbReference>
<dbReference type="Pfam" id="PF07584">
    <property type="entry name" value="BatA"/>
    <property type="match status" value="1"/>
</dbReference>
<name>A0A2H5XEV6_9BACT</name>
<dbReference type="AlphaFoldDB" id="A0A2H5XEV6"/>
<dbReference type="InterPro" id="IPR002035">
    <property type="entry name" value="VWF_A"/>
</dbReference>
<reference evidence="4" key="1">
    <citation type="submission" date="2017-09" db="EMBL/GenBank/DDBJ databases">
        <title>Metaegenomics of thermophilic ammonia-oxidizing enrichment culture.</title>
        <authorList>
            <person name="Kato S."/>
            <person name="Suzuki K."/>
        </authorList>
    </citation>
    <scope>NUCLEOTIDE SEQUENCE [LARGE SCALE GENOMIC DNA]</scope>
</reference>
<dbReference type="Proteomes" id="UP000236173">
    <property type="component" value="Unassembled WGS sequence"/>
</dbReference>
<evidence type="ECO:0000256" key="1">
    <source>
        <dbReference type="SAM" id="Phobius"/>
    </source>
</evidence>
<sequence>MLLQAPMMLLWFVPVAAFIIALYLLKIRRRPVRVPALFLFPPVTTDVRANALWQRLRFNWLMVLQLLAALLLLLALARPMVKSEGIAGGAVVFVLDASASMRATDLHPNRFAEAKRRIVRHLAGLSAHDQAALIVAMSEPKVLAALNTDHQRLRQVLDTVRPTDAPSDVGAALRLAAALLTNRSNARIVLVSDGSFPEVSDFAAGNAEVVYEAVGASDRNAGFVTLDAQRKGDRLLLFAILRNFSRRALKGTLSLLADGQLVNAKELVLPAKKLHGETLLLPASVRQVTLQWECPDDALESDDVIHWVGSGRRAVRVLLVGSGNFFLERALAVEPQCVVDKAPQVPATEKGDGVGGRYDVVIFDGTKVEPVKAKAVWFINTTDNAFTRKVGTVKMPTGIVWDKEHPVLRFVDLSPVIVDTALKVRLADWAQAIAETPTTPLVAVGERKQKRWLFVGFNLADSDFPLRVGFPIFIANALKWSVGGQRWEQGFTLKAGAVISLVLPTTTAILKRPNGRTERLNVPDQQLVLRETEQVGVYELQAGKLRTQFAVNLLNADESDIAPKRTVRLGGKVYAAQRQTVAWQELWKWAVAMALVVLTIEWFVYVRRS</sequence>
<feature type="transmembrane region" description="Helical" evidence="1">
    <location>
        <begin position="586"/>
        <end position="606"/>
    </location>
</feature>
<protein>
    <recommendedName>
        <fullName evidence="2">VWFA domain-containing protein</fullName>
    </recommendedName>
</protein>
<dbReference type="EMBL" id="BEHT01000035">
    <property type="protein sequence ID" value="GBC99716.1"/>
    <property type="molecule type" value="Genomic_DNA"/>
</dbReference>
<evidence type="ECO:0000313" key="4">
    <source>
        <dbReference type="Proteomes" id="UP000236173"/>
    </source>
</evidence>
<organism evidence="3 4">
    <name type="scientific">Candidatus Fervidibacter japonicus</name>
    <dbReference type="NCBI Taxonomy" id="2035412"/>
    <lineage>
        <taxon>Bacteria</taxon>
        <taxon>Candidatus Fervidibacterota</taxon>
        <taxon>Candidatus Fervidibacter</taxon>
    </lineage>
</organism>
<dbReference type="Gene3D" id="3.40.50.410">
    <property type="entry name" value="von Willebrand factor, type A domain"/>
    <property type="match status" value="1"/>
</dbReference>
<accession>A0A2H5XEV6</accession>
<dbReference type="PANTHER" id="PTHR37464:SF1">
    <property type="entry name" value="BLL2463 PROTEIN"/>
    <property type="match status" value="1"/>
</dbReference>
<dbReference type="InterPro" id="IPR024163">
    <property type="entry name" value="Aerotolerance_reg_N"/>
</dbReference>